<evidence type="ECO:0000313" key="2">
    <source>
        <dbReference type="EMBL" id="PZA09560.1"/>
    </source>
</evidence>
<evidence type="ECO:0000313" key="3">
    <source>
        <dbReference type="Proteomes" id="UP000248134"/>
    </source>
</evidence>
<accession>A0A323UDR0</accession>
<dbReference type="AlphaFoldDB" id="A0A323UDR0"/>
<organism evidence="2 3">
    <name type="scientific">Rhodopseudomonas palustris</name>
    <dbReference type="NCBI Taxonomy" id="1076"/>
    <lineage>
        <taxon>Bacteria</taxon>
        <taxon>Pseudomonadati</taxon>
        <taxon>Pseudomonadota</taxon>
        <taxon>Alphaproteobacteria</taxon>
        <taxon>Hyphomicrobiales</taxon>
        <taxon>Nitrobacteraceae</taxon>
        <taxon>Rhodopseudomonas</taxon>
    </lineage>
</organism>
<sequence length="81" mass="8808">MATNSPAGGLKLLATFFNNIAVAWVATGVIGPIVGLIYDYDKFAKNMTMLWSLPVICVCMAVVLHLAGQYVLLELEKFDES</sequence>
<keyword evidence="1" id="KW-0472">Membrane</keyword>
<dbReference type="RefSeq" id="WP_110788470.1">
    <property type="nucleotide sequence ID" value="NZ_QKQS01000033.1"/>
</dbReference>
<proteinExistence type="predicted"/>
<protein>
    <submittedName>
        <fullName evidence="2">Uncharacterized protein</fullName>
    </submittedName>
</protein>
<dbReference type="Proteomes" id="UP000248134">
    <property type="component" value="Unassembled WGS sequence"/>
</dbReference>
<dbReference type="OrthoDB" id="9944134at2"/>
<dbReference type="EMBL" id="QKQS01000033">
    <property type="protein sequence ID" value="PZA09560.1"/>
    <property type="molecule type" value="Genomic_DNA"/>
</dbReference>
<name>A0A323UDR0_RHOPL</name>
<comment type="caution">
    <text evidence="2">The sequence shown here is derived from an EMBL/GenBank/DDBJ whole genome shotgun (WGS) entry which is preliminary data.</text>
</comment>
<gene>
    <name evidence="2" type="ORF">DNX69_23785</name>
</gene>
<reference evidence="2 3" key="1">
    <citation type="submission" date="2018-06" db="EMBL/GenBank/DDBJ databases">
        <title>Draft Whole-Genome Sequence of the purple photosynthetic bacterium Rhodospeudomonas palustris XCP.</title>
        <authorList>
            <person name="Rayyan A."/>
            <person name="Meyer T.E."/>
            <person name="Kyndt J.A."/>
        </authorList>
    </citation>
    <scope>NUCLEOTIDE SEQUENCE [LARGE SCALE GENOMIC DNA]</scope>
    <source>
        <strain evidence="2 3">XCP</strain>
    </source>
</reference>
<feature type="transmembrane region" description="Helical" evidence="1">
    <location>
        <begin position="20"/>
        <end position="38"/>
    </location>
</feature>
<evidence type="ECO:0000256" key="1">
    <source>
        <dbReference type="SAM" id="Phobius"/>
    </source>
</evidence>
<keyword evidence="1" id="KW-1133">Transmembrane helix</keyword>
<keyword evidence="1" id="KW-0812">Transmembrane</keyword>
<feature type="transmembrane region" description="Helical" evidence="1">
    <location>
        <begin position="50"/>
        <end position="72"/>
    </location>
</feature>